<name>A0A1V8TUX8_9PEZI</name>
<keyword evidence="4" id="KW-1185">Reference proteome</keyword>
<dbReference type="SUPFAM" id="SSF56801">
    <property type="entry name" value="Acetyl-CoA synthetase-like"/>
    <property type="match status" value="1"/>
</dbReference>
<keyword evidence="2" id="KW-0812">Transmembrane</keyword>
<gene>
    <name evidence="3" type="ORF">B0A48_00588</name>
</gene>
<evidence type="ECO:0000313" key="3">
    <source>
        <dbReference type="EMBL" id="OQO15205.1"/>
    </source>
</evidence>
<dbReference type="OrthoDB" id="4138492at2759"/>
<dbReference type="GO" id="GO:0004467">
    <property type="term" value="F:long-chain fatty acid-CoA ligase activity"/>
    <property type="evidence" value="ECO:0007669"/>
    <property type="project" value="TreeGrafter"/>
</dbReference>
<dbReference type="PANTHER" id="PTHR43272">
    <property type="entry name" value="LONG-CHAIN-FATTY-ACID--COA LIGASE"/>
    <property type="match status" value="1"/>
</dbReference>
<dbReference type="InParanoid" id="A0A1V8TUX8"/>
<reference evidence="4" key="1">
    <citation type="submission" date="2017-03" db="EMBL/GenBank/DDBJ databases">
        <title>Genomes of endolithic fungi from Antarctica.</title>
        <authorList>
            <person name="Coleine C."/>
            <person name="Masonjones S."/>
            <person name="Stajich J.E."/>
        </authorList>
    </citation>
    <scope>NUCLEOTIDE SEQUENCE [LARGE SCALE GENOMIC DNA]</scope>
    <source>
        <strain evidence="4">CCFEE 5527</strain>
    </source>
</reference>
<keyword evidence="2" id="KW-0472">Membrane</keyword>
<comment type="caution">
    <text evidence="3">The sequence shown here is derived from an EMBL/GenBank/DDBJ whole genome shotgun (WGS) entry which is preliminary data.</text>
</comment>
<dbReference type="STRING" id="1507870.A0A1V8TUX8"/>
<dbReference type="EMBL" id="NAJO01000001">
    <property type="protein sequence ID" value="OQO15205.1"/>
    <property type="molecule type" value="Genomic_DNA"/>
</dbReference>
<feature type="region of interest" description="Disordered" evidence="1">
    <location>
        <begin position="1098"/>
        <end position="1122"/>
    </location>
</feature>
<feature type="transmembrane region" description="Helical" evidence="2">
    <location>
        <begin position="21"/>
        <end position="40"/>
    </location>
</feature>
<dbReference type="GO" id="GO:0016020">
    <property type="term" value="C:membrane"/>
    <property type="evidence" value="ECO:0007669"/>
    <property type="project" value="TreeGrafter"/>
</dbReference>
<accession>A0A1V8TUX8</accession>
<protein>
    <submittedName>
        <fullName evidence="3">Uncharacterized protein</fullName>
    </submittedName>
</protein>
<dbReference type="GO" id="GO:0005783">
    <property type="term" value="C:endoplasmic reticulum"/>
    <property type="evidence" value="ECO:0007669"/>
    <property type="project" value="TreeGrafter"/>
</dbReference>
<organism evidence="3 4">
    <name type="scientific">Cryoendolithus antarcticus</name>
    <dbReference type="NCBI Taxonomy" id="1507870"/>
    <lineage>
        <taxon>Eukaryota</taxon>
        <taxon>Fungi</taxon>
        <taxon>Dikarya</taxon>
        <taxon>Ascomycota</taxon>
        <taxon>Pezizomycotina</taxon>
        <taxon>Dothideomycetes</taxon>
        <taxon>Dothideomycetidae</taxon>
        <taxon>Cladosporiales</taxon>
        <taxon>Cladosporiaceae</taxon>
        <taxon>Cryoendolithus</taxon>
    </lineage>
</organism>
<evidence type="ECO:0000313" key="4">
    <source>
        <dbReference type="Proteomes" id="UP000192596"/>
    </source>
</evidence>
<evidence type="ECO:0000256" key="2">
    <source>
        <dbReference type="SAM" id="Phobius"/>
    </source>
</evidence>
<dbReference type="AlphaFoldDB" id="A0A1V8TUX8"/>
<dbReference type="Proteomes" id="UP000192596">
    <property type="component" value="Unassembled WGS sequence"/>
</dbReference>
<evidence type="ECO:0000256" key="1">
    <source>
        <dbReference type="SAM" id="MobiDB-lite"/>
    </source>
</evidence>
<dbReference type="InterPro" id="IPR042099">
    <property type="entry name" value="ANL_N_sf"/>
</dbReference>
<sequence>MPLILERLDQQISEAFSQWNLLTTLLALAIAGFIAYPFLFSEEPDTHPLLLARQSVASPVRRKKESAVYRAPEIPHGYPLKSGLNVRDEGEPKWKSGRDGDLRDIWREVMRGGRTDADGKEVPAGLIMSVFGKDEPEEHDLEQLTWQIDVMGRWLSGRNGACKRVAIYLPNSVEYLIAIFACAFWGDETTPILLPFNLPHAQVYKLLRETKADTVIAAAGSLPLEELSTQLTGSVRTVIEVVEATSQHMDWGGTPKAVQGKLTVEAWHVILRDQGEWEKVELPKYSKSDPKKSVVAVYQPSDVTKDSTITTFTSANIIAGVAGLLNSLPLRQRLSPADLVLPADSFTSSYTLCWTLAALYTHTSLAITSVASAGIDFVSVSRSVSPTIVIASAATLAGLHEKETSGITSKVQKFGLFSQEQTLAAGRMPVDTYLWKFLAPSASNIAPGKLRLILTSSLLADDRKLEAPVLTSTMLSDLRIFTRSRIVYALTSPKVAGMIAASNVFDYRRTDGEGVAKMGSPVGCLEIKLAGSSDTEVGQAEPTGELVVTGPSVVGGEAASTLDLPSAGSMPIKSPAETSNTPIVSVIETLISDLMTRLKALETSIENVEIAAHQRIDNILVNLHERPGSKYARVRSMTEATKATTPSTCIATPAQASDQLLPSETETTVEQLTTRMNALEVMIEKVEISLHSRISGLGVKLDTPFGFRYAQSEGSYPTSRAGARENVKGKWKIPAPWDTEDTKKHEAMWDQGDGAGLIDMNADMSQYELDLDIDYDEYMHGLVASDEQQRGLEHVLADTSGVDPLLYFPAQSSSNAELFGRRSPSPFLSAVSVEDACDAAGNALVPDDAVLQSLSDGLVDIQLLASISHPLGISTPLVDLGTLPLPPSTAEALLSFADPAALAEVVEPLRVSETPHRPGAAEEERRLNVLAAGARSAIEGLQTTVADSSRRVAALEAPAQIPRLALDISISATPAFDALGTDHEAVDDSRQETAWVAGRAPAPDFWGRFNAHFREVLGVGRHPVSRDHISEWDAGMYPVRSFFLGPNFDVVEYRRRSLAADGYERDAALAAGLDPGPVPDEGWWGFVMGGPVIENLPDQRTWGQRPGAALGKGRTSEGMTRA</sequence>
<proteinExistence type="predicted"/>
<keyword evidence="2" id="KW-1133">Transmembrane helix</keyword>
<dbReference type="Gene3D" id="3.40.50.12780">
    <property type="entry name" value="N-terminal domain of ligase-like"/>
    <property type="match status" value="1"/>
</dbReference>
<dbReference type="PANTHER" id="PTHR43272:SF11">
    <property type="entry name" value="AMP-DEPENDENT SYNTHETASE_LIGASE DOMAIN-CONTAINING PROTEIN"/>
    <property type="match status" value="1"/>
</dbReference>